<reference evidence="2 3" key="1">
    <citation type="journal article" date="2011" name="J. Bacteriol.">
        <title>Genome sequence of the mercury-methylating and pleomorphic Desulfovibrio africanus Strain Walvis Bay.</title>
        <authorList>
            <person name="Brown S.D."/>
            <person name="Wall J.D."/>
            <person name="Kucken A.M."/>
            <person name="Gilmour C.C."/>
            <person name="Podar M."/>
            <person name="Brandt C.C."/>
            <person name="Teshima H."/>
            <person name="Detter J.C."/>
            <person name="Han C.S."/>
            <person name="Land M.L."/>
            <person name="Lucas S."/>
            <person name="Han J."/>
            <person name="Pennacchio L."/>
            <person name="Nolan M."/>
            <person name="Pitluck S."/>
            <person name="Woyke T."/>
            <person name="Goodwin L."/>
            <person name="Palumbo A.V."/>
            <person name="Elias D.A."/>
        </authorList>
    </citation>
    <scope>NUCLEOTIDE SEQUENCE [LARGE SCALE GENOMIC DNA]</scope>
    <source>
        <strain evidence="2 3">Walvis Bay</strain>
    </source>
</reference>
<dbReference type="HOGENOM" id="CLU_1218200_0_0_7"/>
<dbReference type="Gene3D" id="1.10.1660.10">
    <property type="match status" value="1"/>
</dbReference>
<sequence length="215" mass="24947">MAEENWLPLAELARRSDIPETSARRYARLFLNALPHRREGRALLYAPQAGAVLARIGQLFAEGCTAGQVREALYAEFQCIEVNAMQDRANIPAPADRRPRPQGEDIRSRLAEFLRHVVDQKRAITSLRDDFGQVRRELAEERACRQALEDENRKIKKILLVLMRQRKAAIEAGPRREEDQDLRAKLSVLEQELVRLRKDRRELERYLLEKIGKED</sequence>
<dbReference type="EMBL" id="CP003221">
    <property type="protein sequence ID" value="EGJ49995.1"/>
    <property type="molecule type" value="Genomic_DNA"/>
</dbReference>
<organism evidence="2 3">
    <name type="scientific">Desulfocurvibacter africanus subsp. africanus str. Walvis Bay</name>
    <dbReference type="NCBI Taxonomy" id="690850"/>
    <lineage>
        <taxon>Bacteria</taxon>
        <taxon>Pseudomonadati</taxon>
        <taxon>Thermodesulfobacteriota</taxon>
        <taxon>Desulfovibrionia</taxon>
        <taxon>Desulfovibrionales</taxon>
        <taxon>Desulfovibrionaceae</taxon>
        <taxon>Desulfocurvibacter</taxon>
    </lineage>
</organism>
<dbReference type="InterPro" id="IPR009061">
    <property type="entry name" value="DNA-bd_dom_put_sf"/>
</dbReference>
<name>F3Z1G4_DESAF</name>
<evidence type="ECO:0000313" key="3">
    <source>
        <dbReference type="Proteomes" id="UP000007844"/>
    </source>
</evidence>
<accession>F3Z1G4</accession>
<protein>
    <recommendedName>
        <fullName evidence="4">HTH merR-type domain-containing protein</fullName>
    </recommendedName>
</protein>
<evidence type="ECO:0008006" key="4">
    <source>
        <dbReference type="Google" id="ProtNLM"/>
    </source>
</evidence>
<keyword evidence="3" id="KW-1185">Reference proteome</keyword>
<dbReference type="eggNOG" id="ENOG5030JF2">
    <property type="taxonomic scope" value="Bacteria"/>
</dbReference>
<dbReference type="Proteomes" id="UP000007844">
    <property type="component" value="Chromosome"/>
</dbReference>
<feature type="coiled-coil region" evidence="1">
    <location>
        <begin position="145"/>
        <end position="209"/>
    </location>
</feature>
<gene>
    <name evidence="2" type="ORF">Desaf_1659</name>
</gene>
<dbReference type="AlphaFoldDB" id="F3Z1G4"/>
<dbReference type="RefSeq" id="WP_014259760.1">
    <property type="nucleotide sequence ID" value="NC_016629.1"/>
</dbReference>
<dbReference type="SUPFAM" id="SSF46955">
    <property type="entry name" value="Putative DNA-binding domain"/>
    <property type="match status" value="1"/>
</dbReference>
<proteinExistence type="predicted"/>
<dbReference type="STRING" id="690850.Desaf_1659"/>
<keyword evidence="1" id="KW-0175">Coiled coil</keyword>
<evidence type="ECO:0000313" key="2">
    <source>
        <dbReference type="EMBL" id="EGJ49995.1"/>
    </source>
</evidence>
<evidence type="ECO:0000256" key="1">
    <source>
        <dbReference type="SAM" id="Coils"/>
    </source>
</evidence>
<dbReference type="KEGG" id="daf:Desaf_1659"/>